<dbReference type="AlphaFoldDB" id="A0AAE4S9E8"/>
<gene>
    <name evidence="1" type="ORF">McpAg1_09310</name>
</gene>
<evidence type="ECO:0000313" key="2">
    <source>
        <dbReference type="Proteomes" id="UP001273136"/>
    </source>
</evidence>
<comment type="caution">
    <text evidence="1">The sequence shown here is derived from an EMBL/GenBank/DDBJ whole genome shotgun (WGS) entry which is preliminary data.</text>
</comment>
<dbReference type="RefSeq" id="WP_338094124.1">
    <property type="nucleotide sequence ID" value="NZ_JAWDKA010000004.1"/>
</dbReference>
<name>A0AAE4S9E8_9EURY</name>
<dbReference type="EMBL" id="JAWDKA010000004">
    <property type="protein sequence ID" value="MDV0441722.1"/>
    <property type="molecule type" value="Genomic_DNA"/>
</dbReference>
<accession>A0AAE4S9E8</accession>
<sequence length="191" mass="21472">MSKPMGTPEEDLRILREILVPEMILEPDTGTDGKPRLKLTDPDNPNTCVTITGLLPHTIAVKPDVASCTGRCFQSSRGEARRSDYILICAGEKERWVVFIELKGSMKYASLHGIASQLLGSRCFFEYVRFTGRVFWECPDFLSAYAERYVVFPRSSRKGDGGIDAGCMEALGVIEVRRIGERMGVRFRRMV</sequence>
<keyword evidence="2" id="KW-1185">Reference proteome</keyword>
<reference evidence="1" key="1">
    <citation type="submission" date="2023-06" db="EMBL/GenBank/DDBJ databases">
        <title>Genome sequence of Methancorpusculaceae sp. Ag1.</title>
        <authorList>
            <person name="Protasov E."/>
            <person name="Platt K."/>
            <person name="Poehlein A."/>
            <person name="Daniel R."/>
            <person name="Brune A."/>
        </authorList>
    </citation>
    <scope>NUCLEOTIDE SEQUENCE</scope>
    <source>
        <strain evidence="1">Ag1</strain>
    </source>
</reference>
<organism evidence="1 2">
    <name type="scientific">Methanorbis furvi</name>
    <dbReference type="NCBI Taxonomy" id="3028299"/>
    <lineage>
        <taxon>Archaea</taxon>
        <taxon>Methanobacteriati</taxon>
        <taxon>Methanobacteriota</taxon>
        <taxon>Stenosarchaea group</taxon>
        <taxon>Methanomicrobia</taxon>
        <taxon>Methanomicrobiales</taxon>
        <taxon>Methanocorpusculaceae</taxon>
        <taxon>Methanorbis</taxon>
    </lineage>
</organism>
<evidence type="ECO:0000313" key="1">
    <source>
        <dbReference type="EMBL" id="MDV0441722.1"/>
    </source>
</evidence>
<protein>
    <submittedName>
        <fullName evidence="1">Uncharacterized protein</fullName>
    </submittedName>
</protein>
<proteinExistence type="predicted"/>
<dbReference type="Proteomes" id="UP001273136">
    <property type="component" value="Unassembled WGS sequence"/>
</dbReference>